<organism evidence="1 2">
    <name type="scientific">Trifolium subterraneum</name>
    <name type="common">Subterranean clover</name>
    <dbReference type="NCBI Taxonomy" id="3900"/>
    <lineage>
        <taxon>Eukaryota</taxon>
        <taxon>Viridiplantae</taxon>
        <taxon>Streptophyta</taxon>
        <taxon>Embryophyta</taxon>
        <taxon>Tracheophyta</taxon>
        <taxon>Spermatophyta</taxon>
        <taxon>Magnoliopsida</taxon>
        <taxon>eudicotyledons</taxon>
        <taxon>Gunneridae</taxon>
        <taxon>Pentapetalae</taxon>
        <taxon>rosids</taxon>
        <taxon>fabids</taxon>
        <taxon>Fabales</taxon>
        <taxon>Fabaceae</taxon>
        <taxon>Papilionoideae</taxon>
        <taxon>50 kb inversion clade</taxon>
        <taxon>NPAAA clade</taxon>
        <taxon>Hologalegina</taxon>
        <taxon>IRL clade</taxon>
        <taxon>Trifolieae</taxon>
        <taxon>Trifolium</taxon>
    </lineage>
</organism>
<name>A0A2Z6M9A6_TRISU</name>
<keyword evidence="2" id="KW-1185">Reference proteome</keyword>
<reference evidence="2" key="1">
    <citation type="journal article" date="2017" name="Front. Plant Sci.">
        <title>Climate Clever Clovers: New Paradigm to Reduce the Environmental Footprint of Ruminants by Breeding Low Methanogenic Forages Utilizing Haplotype Variation.</title>
        <authorList>
            <person name="Kaur P."/>
            <person name="Appels R."/>
            <person name="Bayer P.E."/>
            <person name="Keeble-Gagnere G."/>
            <person name="Wang J."/>
            <person name="Hirakawa H."/>
            <person name="Shirasawa K."/>
            <person name="Vercoe P."/>
            <person name="Stefanova K."/>
            <person name="Durmic Z."/>
            <person name="Nichols P."/>
            <person name="Revell C."/>
            <person name="Isobe S.N."/>
            <person name="Edwards D."/>
            <person name="Erskine W."/>
        </authorList>
    </citation>
    <scope>NUCLEOTIDE SEQUENCE [LARGE SCALE GENOMIC DNA]</scope>
    <source>
        <strain evidence="2">cv. Daliak</strain>
    </source>
</reference>
<proteinExistence type="predicted"/>
<protein>
    <submittedName>
        <fullName evidence="1">Uncharacterized protein</fullName>
    </submittedName>
</protein>
<accession>A0A2Z6M9A6</accession>
<dbReference type="Proteomes" id="UP000242715">
    <property type="component" value="Unassembled WGS sequence"/>
</dbReference>
<evidence type="ECO:0000313" key="1">
    <source>
        <dbReference type="EMBL" id="GAU26653.1"/>
    </source>
</evidence>
<sequence>MCLMWSCAHCKASDQDQTAHDKKDGMQEFIHQTQVLKQGHVTVQLKRLNENKEYSPSFLELKLSRDSEINVKDQTNIDPKGEQEAHTILSLSLFSSSPVSNSR</sequence>
<gene>
    <name evidence="1" type="ORF">TSUD_102630</name>
</gene>
<dbReference type="AlphaFoldDB" id="A0A2Z6M9A6"/>
<dbReference type="EMBL" id="DF973339">
    <property type="protein sequence ID" value="GAU26653.1"/>
    <property type="molecule type" value="Genomic_DNA"/>
</dbReference>
<evidence type="ECO:0000313" key="2">
    <source>
        <dbReference type="Proteomes" id="UP000242715"/>
    </source>
</evidence>